<dbReference type="AlphaFoldDB" id="A0A8X6NC72"/>
<dbReference type="OrthoDB" id="10546269at2759"/>
<dbReference type="Proteomes" id="UP000887013">
    <property type="component" value="Unassembled WGS sequence"/>
</dbReference>
<organism evidence="1 2">
    <name type="scientific">Nephila pilipes</name>
    <name type="common">Giant wood spider</name>
    <name type="synonym">Nephila maculata</name>
    <dbReference type="NCBI Taxonomy" id="299642"/>
    <lineage>
        <taxon>Eukaryota</taxon>
        <taxon>Metazoa</taxon>
        <taxon>Ecdysozoa</taxon>
        <taxon>Arthropoda</taxon>
        <taxon>Chelicerata</taxon>
        <taxon>Arachnida</taxon>
        <taxon>Araneae</taxon>
        <taxon>Araneomorphae</taxon>
        <taxon>Entelegynae</taxon>
        <taxon>Araneoidea</taxon>
        <taxon>Nephilidae</taxon>
        <taxon>Nephila</taxon>
    </lineage>
</organism>
<evidence type="ECO:0000313" key="2">
    <source>
        <dbReference type="Proteomes" id="UP000887013"/>
    </source>
</evidence>
<reference evidence="1" key="1">
    <citation type="submission" date="2020-08" db="EMBL/GenBank/DDBJ databases">
        <title>Multicomponent nature underlies the extraordinary mechanical properties of spider dragline silk.</title>
        <authorList>
            <person name="Kono N."/>
            <person name="Nakamura H."/>
            <person name="Mori M."/>
            <person name="Yoshida Y."/>
            <person name="Ohtoshi R."/>
            <person name="Malay A.D."/>
            <person name="Moran D.A.P."/>
            <person name="Tomita M."/>
            <person name="Numata K."/>
            <person name="Arakawa K."/>
        </authorList>
    </citation>
    <scope>NUCLEOTIDE SEQUENCE</scope>
</reference>
<accession>A0A8X6NC72</accession>
<comment type="caution">
    <text evidence="1">The sequence shown here is derived from an EMBL/GenBank/DDBJ whole genome shotgun (WGS) entry which is preliminary data.</text>
</comment>
<sequence length="125" mass="14275">MLASISVHFGANSVHACLPYPASHLINLWYLNWCKSRSLLVSSLRRQRLEALSHGLAGMQMSLADRDVNFYFKLSLPRVHNDSWESEDSGDSLPGLILSRVCTTDRKGWRCCYTQCCVFRVKPQR</sequence>
<evidence type="ECO:0000313" key="1">
    <source>
        <dbReference type="EMBL" id="GFT06784.1"/>
    </source>
</evidence>
<proteinExistence type="predicted"/>
<name>A0A8X6NC72_NEPPI</name>
<protein>
    <submittedName>
        <fullName evidence="1">Uncharacterized protein</fullName>
    </submittedName>
</protein>
<dbReference type="EMBL" id="BMAW01056641">
    <property type="protein sequence ID" value="GFT06784.1"/>
    <property type="molecule type" value="Genomic_DNA"/>
</dbReference>
<keyword evidence="2" id="KW-1185">Reference proteome</keyword>
<gene>
    <name evidence="1" type="ORF">NPIL_355161</name>
</gene>